<evidence type="ECO:0000259" key="1">
    <source>
        <dbReference type="PROSITE" id="PS51819"/>
    </source>
</evidence>
<dbReference type="PANTHER" id="PTHR36503">
    <property type="entry name" value="BLR2520 PROTEIN"/>
    <property type="match status" value="1"/>
</dbReference>
<dbReference type="RefSeq" id="WP_126794091.1">
    <property type="nucleotide sequence ID" value="NZ_PIPI01000009.1"/>
</dbReference>
<keyword evidence="3" id="KW-1185">Reference proteome</keyword>
<dbReference type="InterPro" id="IPR037523">
    <property type="entry name" value="VOC_core"/>
</dbReference>
<dbReference type="PANTHER" id="PTHR36503:SF1">
    <property type="entry name" value="BLR2520 PROTEIN"/>
    <property type="match status" value="1"/>
</dbReference>
<evidence type="ECO:0000313" key="2">
    <source>
        <dbReference type="EMBL" id="RUO18368.1"/>
    </source>
</evidence>
<gene>
    <name evidence="2" type="ORF">CWE06_10955</name>
</gene>
<organism evidence="2 3">
    <name type="scientific">Aliidiomarina haloalkalitolerans</name>
    <dbReference type="NCBI Taxonomy" id="859059"/>
    <lineage>
        <taxon>Bacteria</taxon>
        <taxon>Pseudomonadati</taxon>
        <taxon>Pseudomonadota</taxon>
        <taxon>Gammaproteobacteria</taxon>
        <taxon>Alteromonadales</taxon>
        <taxon>Idiomarinaceae</taxon>
        <taxon>Aliidiomarina</taxon>
    </lineage>
</organism>
<dbReference type="Proteomes" id="UP000288212">
    <property type="component" value="Unassembled WGS sequence"/>
</dbReference>
<comment type="caution">
    <text evidence="2">The sequence shown here is derived from an EMBL/GenBank/DDBJ whole genome shotgun (WGS) entry which is preliminary data.</text>
</comment>
<dbReference type="PROSITE" id="PS51819">
    <property type="entry name" value="VOC"/>
    <property type="match status" value="1"/>
</dbReference>
<dbReference type="Gene3D" id="3.10.180.10">
    <property type="entry name" value="2,3-Dihydroxybiphenyl 1,2-Dioxygenase, domain 1"/>
    <property type="match status" value="1"/>
</dbReference>
<sequence>MTQFSNSISYITLGVDDLERSLRFYRDGLGLATKGIIGSEHNHGAVVFFDFQPGLRLALWPRKSISAECHVSLSAPDSSGFMLAHNVRKRSDVDTIVAQAQAAGAEIVRAPKEFSWGGYGGVFKDPDHHLWEVVWNPHDGSGEPD</sequence>
<dbReference type="EMBL" id="PIPI01000009">
    <property type="protein sequence ID" value="RUO18368.1"/>
    <property type="molecule type" value="Genomic_DNA"/>
</dbReference>
<dbReference type="SUPFAM" id="SSF54593">
    <property type="entry name" value="Glyoxalase/Bleomycin resistance protein/Dihydroxybiphenyl dioxygenase"/>
    <property type="match status" value="1"/>
</dbReference>
<reference evidence="2 3" key="1">
    <citation type="journal article" date="2011" name="Front. Microbiol.">
        <title>Genomic signatures of strain selection and enhancement in Bacillus atrophaeus var. globigii, a historical biowarfare simulant.</title>
        <authorList>
            <person name="Gibbons H.S."/>
            <person name="Broomall S.M."/>
            <person name="McNew L.A."/>
            <person name="Daligault H."/>
            <person name="Chapman C."/>
            <person name="Bruce D."/>
            <person name="Karavis M."/>
            <person name="Krepps M."/>
            <person name="McGregor P.A."/>
            <person name="Hong C."/>
            <person name="Park K.H."/>
            <person name="Akmal A."/>
            <person name="Feldman A."/>
            <person name="Lin J.S."/>
            <person name="Chang W.E."/>
            <person name="Higgs B.W."/>
            <person name="Demirev P."/>
            <person name="Lindquist J."/>
            <person name="Liem A."/>
            <person name="Fochler E."/>
            <person name="Read T.D."/>
            <person name="Tapia R."/>
            <person name="Johnson S."/>
            <person name="Bishop-Lilly K.A."/>
            <person name="Detter C."/>
            <person name="Han C."/>
            <person name="Sozhamannan S."/>
            <person name="Rosenzweig C.N."/>
            <person name="Skowronski E.W."/>
        </authorList>
    </citation>
    <scope>NUCLEOTIDE SEQUENCE [LARGE SCALE GENOMIC DNA]</scope>
    <source>
        <strain evidence="2 3">AK5</strain>
    </source>
</reference>
<proteinExistence type="predicted"/>
<dbReference type="InterPro" id="IPR004360">
    <property type="entry name" value="Glyas_Fos-R_dOase_dom"/>
</dbReference>
<feature type="domain" description="VOC" evidence="1">
    <location>
        <begin position="7"/>
        <end position="136"/>
    </location>
</feature>
<dbReference type="Pfam" id="PF00903">
    <property type="entry name" value="Glyoxalase"/>
    <property type="match status" value="1"/>
</dbReference>
<protein>
    <submittedName>
        <fullName evidence="2">Glyoxalase</fullName>
    </submittedName>
</protein>
<dbReference type="OrthoDB" id="4265398at2"/>
<name>A0A432VQB0_9GAMM</name>
<dbReference type="InterPro" id="IPR029068">
    <property type="entry name" value="Glyas_Bleomycin-R_OHBP_Dase"/>
</dbReference>
<dbReference type="AlphaFoldDB" id="A0A432VQB0"/>
<evidence type="ECO:0000313" key="3">
    <source>
        <dbReference type="Proteomes" id="UP000288212"/>
    </source>
</evidence>
<accession>A0A432VQB0</accession>